<accession>A0A382Z265</accession>
<reference evidence="1" key="1">
    <citation type="submission" date="2018-05" db="EMBL/GenBank/DDBJ databases">
        <authorList>
            <person name="Lanie J.A."/>
            <person name="Ng W.-L."/>
            <person name="Kazmierczak K.M."/>
            <person name="Andrzejewski T.M."/>
            <person name="Davidsen T.M."/>
            <person name="Wayne K.J."/>
            <person name="Tettelin H."/>
            <person name="Glass J.I."/>
            <person name="Rusch D."/>
            <person name="Podicherti R."/>
            <person name="Tsui H.-C.T."/>
            <person name="Winkler M.E."/>
        </authorList>
    </citation>
    <scope>NUCLEOTIDE SEQUENCE</scope>
</reference>
<evidence type="ECO:0000313" key="1">
    <source>
        <dbReference type="EMBL" id="SVD89279.1"/>
    </source>
</evidence>
<name>A0A382Z265_9ZZZZ</name>
<dbReference type="AlphaFoldDB" id="A0A382Z265"/>
<sequence length="60" mass="6648">MPSSLREASSVRLIIAASSTSRPEIRCVRSFAHRPRPINTNASVPHEITLVSPGHMRMTH</sequence>
<proteinExistence type="predicted"/>
<gene>
    <name evidence="1" type="ORF">METZ01_LOCUS442133</name>
</gene>
<feature type="non-terminal residue" evidence="1">
    <location>
        <position position="60"/>
    </location>
</feature>
<organism evidence="1">
    <name type="scientific">marine metagenome</name>
    <dbReference type="NCBI Taxonomy" id="408172"/>
    <lineage>
        <taxon>unclassified sequences</taxon>
        <taxon>metagenomes</taxon>
        <taxon>ecological metagenomes</taxon>
    </lineage>
</organism>
<dbReference type="EMBL" id="UINC01180204">
    <property type="protein sequence ID" value="SVD89279.1"/>
    <property type="molecule type" value="Genomic_DNA"/>
</dbReference>
<protein>
    <submittedName>
        <fullName evidence="1">Uncharacterized protein</fullName>
    </submittedName>
</protein>